<dbReference type="InterPro" id="IPR036188">
    <property type="entry name" value="FAD/NAD-bd_sf"/>
</dbReference>
<evidence type="ECO:0000259" key="2">
    <source>
        <dbReference type="Pfam" id="PF01266"/>
    </source>
</evidence>
<comment type="caution">
    <text evidence="3">The sequence shown here is derived from an EMBL/GenBank/DDBJ whole genome shotgun (WGS) entry which is preliminary data.</text>
</comment>
<evidence type="ECO:0000256" key="1">
    <source>
        <dbReference type="ARBA" id="ARBA00023002"/>
    </source>
</evidence>
<name>A0ABX2EES7_9BURK</name>
<protein>
    <submittedName>
        <fullName evidence="3">FAD-binding oxidoreductase</fullName>
    </submittedName>
</protein>
<reference evidence="3 4" key="1">
    <citation type="submission" date="2020-05" db="EMBL/GenBank/DDBJ databases">
        <title>Aquincola sp. isolate from soil.</title>
        <authorList>
            <person name="Han J."/>
            <person name="Kim D.-U."/>
        </authorList>
    </citation>
    <scope>NUCLEOTIDE SEQUENCE [LARGE SCALE GENOMIC DNA]</scope>
    <source>
        <strain evidence="3 4">S2</strain>
    </source>
</reference>
<dbReference type="SUPFAM" id="SSF51905">
    <property type="entry name" value="FAD/NAD(P)-binding domain"/>
    <property type="match status" value="1"/>
</dbReference>
<dbReference type="Proteomes" id="UP000737171">
    <property type="component" value="Unassembled WGS sequence"/>
</dbReference>
<evidence type="ECO:0000313" key="4">
    <source>
        <dbReference type="Proteomes" id="UP000737171"/>
    </source>
</evidence>
<dbReference type="Pfam" id="PF01266">
    <property type="entry name" value="DAO"/>
    <property type="match status" value="1"/>
</dbReference>
<dbReference type="InterPro" id="IPR006076">
    <property type="entry name" value="FAD-dep_OxRdtase"/>
</dbReference>
<keyword evidence="4" id="KW-1185">Reference proteome</keyword>
<dbReference type="Gene3D" id="3.50.50.60">
    <property type="entry name" value="FAD/NAD(P)-binding domain"/>
    <property type="match status" value="1"/>
</dbReference>
<organism evidence="3 4">
    <name type="scientific">Pseudaquabacterium terrae</name>
    <dbReference type="NCBI Taxonomy" id="2732868"/>
    <lineage>
        <taxon>Bacteria</taxon>
        <taxon>Pseudomonadati</taxon>
        <taxon>Pseudomonadota</taxon>
        <taxon>Betaproteobacteria</taxon>
        <taxon>Burkholderiales</taxon>
        <taxon>Sphaerotilaceae</taxon>
        <taxon>Pseudaquabacterium</taxon>
    </lineage>
</organism>
<evidence type="ECO:0000313" key="3">
    <source>
        <dbReference type="EMBL" id="NRF67125.1"/>
    </source>
</evidence>
<feature type="domain" description="FAD dependent oxidoreductase" evidence="2">
    <location>
        <begin position="10"/>
        <end position="358"/>
    </location>
</feature>
<accession>A0ABX2EES7</accession>
<gene>
    <name evidence="3" type="ORF">HLB44_09040</name>
</gene>
<dbReference type="EMBL" id="JABRWJ010000002">
    <property type="protein sequence ID" value="NRF67125.1"/>
    <property type="molecule type" value="Genomic_DNA"/>
</dbReference>
<keyword evidence="1" id="KW-0560">Oxidoreductase</keyword>
<proteinExistence type="predicted"/>
<dbReference type="PANTHER" id="PTHR13847">
    <property type="entry name" value="SARCOSINE DEHYDROGENASE-RELATED"/>
    <property type="match status" value="1"/>
</dbReference>
<sequence length="387" mass="40982">MNDTPAEPFDCAIVGAGIAGASLAYQLAPHARVLLLERESQPGYHTTGRSAAMFMESYGPPQARALTRASRGFYTAPPAGFTELPLLQPRGALYIGWSGDEARLDEVEAELRATGSVIQRIDAAAARALCPVLRPLGLLGGLWEADAMDIDVHALHHGFLRGARHPLSGPGATLRCGAGLARAESNAAGWTLTLDDGSQVTTHTLVNAAGAWADAVATIAGARPRGLQPNRRSAFSFAAPADIDVRHWPAVDRVDDSWYFKPDAGRLLGSPANVDPVPPHDVQPEELDIALGIHRIQQCTTLEIRRPQRTWAGLRTFAPDGELVIGWDGAVNGFFWLCGQGGYGIQTAWAAGALAAALWRGVALPPELQAAGVEPARLAPTRFGPSA</sequence>
<dbReference type="Gene3D" id="3.30.9.10">
    <property type="entry name" value="D-Amino Acid Oxidase, subunit A, domain 2"/>
    <property type="match status" value="1"/>
</dbReference>
<dbReference type="RefSeq" id="WP_173122208.1">
    <property type="nucleotide sequence ID" value="NZ_JABRWJ010000002.1"/>
</dbReference>
<dbReference type="PANTHER" id="PTHR13847:SF287">
    <property type="entry name" value="FAD-DEPENDENT OXIDOREDUCTASE DOMAIN-CONTAINING PROTEIN 1"/>
    <property type="match status" value="1"/>
</dbReference>